<reference evidence="3 4" key="1">
    <citation type="journal article" date="2020" name="Cell">
        <title>Large-Scale Comparative Analyses of Tick Genomes Elucidate Their Genetic Diversity and Vector Capacities.</title>
        <authorList>
            <consortium name="Tick Genome and Microbiome Consortium (TIGMIC)"/>
            <person name="Jia N."/>
            <person name="Wang J."/>
            <person name="Shi W."/>
            <person name="Du L."/>
            <person name="Sun Y."/>
            <person name="Zhan W."/>
            <person name="Jiang J.F."/>
            <person name="Wang Q."/>
            <person name="Zhang B."/>
            <person name="Ji P."/>
            <person name="Bell-Sakyi L."/>
            <person name="Cui X.M."/>
            <person name="Yuan T.T."/>
            <person name="Jiang B.G."/>
            <person name="Yang W.F."/>
            <person name="Lam T.T."/>
            <person name="Chang Q.C."/>
            <person name="Ding S.J."/>
            <person name="Wang X.J."/>
            <person name="Zhu J.G."/>
            <person name="Ruan X.D."/>
            <person name="Zhao L."/>
            <person name="Wei J.T."/>
            <person name="Ye R.Z."/>
            <person name="Que T.C."/>
            <person name="Du C.H."/>
            <person name="Zhou Y.H."/>
            <person name="Cheng J.X."/>
            <person name="Dai P.F."/>
            <person name="Guo W.B."/>
            <person name="Han X.H."/>
            <person name="Huang E.J."/>
            <person name="Li L.F."/>
            <person name="Wei W."/>
            <person name="Gao Y.C."/>
            <person name="Liu J.Z."/>
            <person name="Shao H.Z."/>
            <person name="Wang X."/>
            <person name="Wang C.C."/>
            <person name="Yang T.C."/>
            <person name="Huo Q.B."/>
            <person name="Li W."/>
            <person name="Chen H.Y."/>
            <person name="Chen S.E."/>
            <person name="Zhou L.G."/>
            <person name="Ni X.B."/>
            <person name="Tian J.H."/>
            <person name="Sheng Y."/>
            <person name="Liu T."/>
            <person name="Pan Y.S."/>
            <person name="Xia L.Y."/>
            <person name="Li J."/>
            <person name="Zhao F."/>
            <person name="Cao W.C."/>
        </authorList>
    </citation>
    <scope>NUCLEOTIDE SEQUENCE [LARGE SCALE GENOMIC DNA]</scope>
    <source>
        <strain evidence="3">HaeL-2018</strain>
    </source>
</reference>
<feature type="coiled-coil region" evidence="1">
    <location>
        <begin position="186"/>
        <end position="213"/>
    </location>
</feature>
<dbReference type="Proteomes" id="UP000821853">
    <property type="component" value="Chromosome 3"/>
</dbReference>
<evidence type="ECO:0000313" key="4">
    <source>
        <dbReference type="Proteomes" id="UP000821853"/>
    </source>
</evidence>
<dbReference type="OrthoDB" id="427960at2759"/>
<evidence type="ECO:0000256" key="1">
    <source>
        <dbReference type="SAM" id="Coils"/>
    </source>
</evidence>
<feature type="compositionally biased region" description="Basic and acidic residues" evidence="2">
    <location>
        <begin position="339"/>
        <end position="354"/>
    </location>
</feature>
<dbReference type="OMA" id="WQNIERR"/>
<organism evidence="3 4">
    <name type="scientific">Haemaphysalis longicornis</name>
    <name type="common">Bush tick</name>
    <dbReference type="NCBI Taxonomy" id="44386"/>
    <lineage>
        <taxon>Eukaryota</taxon>
        <taxon>Metazoa</taxon>
        <taxon>Ecdysozoa</taxon>
        <taxon>Arthropoda</taxon>
        <taxon>Chelicerata</taxon>
        <taxon>Arachnida</taxon>
        <taxon>Acari</taxon>
        <taxon>Parasitiformes</taxon>
        <taxon>Ixodida</taxon>
        <taxon>Ixodoidea</taxon>
        <taxon>Ixodidae</taxon>
        <taxon>Haemaphysalinae</taxon>
        <taxon>Haemaphysalis</taxon>
    </lineage>
</organism>
<accession>A0A9J6G3I1</accession>
<proteinExistence type="predicted"/>
<sequence>MWGQSTLRCTLYRRQTDVSCAYGMLGHRDDVFLTTEKTICRECGIASPPEDYVCTPKCAIWGGGAHFTADKQCKQWFQLPYVVRRRRERQRSKSPVSPYRKRDRSRSPSRGRFEAPRSCSKTGHSRSTERSRSRRRSRSKGPPAMRIQEPPEAEQTTDHVGRSSQGTYTKNNGVSSTPPEHSGARIVQLERENASLRNAFEQLKAEIADMKRAGKALPAQRPFPPETEKVATPMEPEVPVIGKPAKKKYKPIRHEGFDALRTDLREFQSELRTTLEALSEAVSALNARVHSVESNERITANVPRSFAPDASPLTDSSRVMAALRGGRSRSRSRRPARSISHDRIIEDPNHGGTR</sequence>
<evidence type="ECO:0000313" key="3">
    <source>
        <dbReference type="EMBL" id="KAH9369511.1"/>
    </source>
</evidence>
<keyword evidence="1" id="KW-0175">Coiled coil</keyword>
<name>A0A9J6G3I1_HAELO</name>
<dbReference type="AlphaFoldDB" id="A0A9J6G3I1"/>
<dbReference type="VEuPathDB" id="VectorBase:HLOH_058070"/>
<feature type="compositionally biased region" description="Basic residues" evidence="2">
    <location>
        <begin position="99"/>
        <end position="109"/>
    </location>
</feature>
<feature type="coiled-coil region" evidence="1">
    <location>
        <begin position="268"/>
        <end position="295"/>
    </location>
</feature>
<keyword evidence="4" id="KW-1185">Reference proteome</keyword>
<feature type="compositionally biased region" description="Polar residues" evidence="2">
    <location>
        <begin position="162"/>
        <end position="179"/>
    </location>
</feature>
<comment type="caution">
    <text evidence="3">The sequence shown here is derived from an EMBL/GenBank/DDBJ whole genome shotgun (WGS) entry which is preliminary data.</text>
</comment>
<gene>
    <name evidence="3" type="ORF">HPB48_019698</name>
</gene>
<protein>
    <submittedName>
        <fullName evidence="3">Uncharacterized protein</fullName>
    </submittedName>
</protein>
<feature type="compositionally biased region" description="Basic residues" evidence="2">
    <location>
        <begin position="326"/>
        <end position="336"/>
    </location>
</feature>
<feature type="region of interest" description="Disordered" evidence="2">
    <location>
        <begin position="323"/>
        <end position="354"/>
    </location>
</feature>
<dbReference type="EMBL" id="JABSTR010000005">
    <property type="protein sequence ID" value="KAH9369511.1"/>
    <property type="molecule type" value="Genomic_DNA"/>
</dbReference>
<evidence type="ECO:0000256" key="2">
    <source>
        <dbReference type="SAM" id="MobiDB-lite"/>
    </source>
</evidence>
<feature type="region of interest" description="Disordered" evidence="2">
    <location>
        <begin position="87"/>
        <end position="183"/>
    </location>
</feature>